<dbReference type="RefSeq" id="XP_017024410.1">
    <property type="nucleotide sequence ID" value="XM_017168921.3"/>
</dbReference>
<dbReference type="AlphaFoldDB" id="A0A6P4I8F5"/>
<protein>
    <submittedName>
        <fullName evidence="2">Uncharacterized protein</fullName>
    </submittedName>
</protein>
<dbReference type="Proteomes" id="UP001652661">
    <property type="component" value="Chromosome 2R"/>
</dbReference>
<evidence type="ECO:0000313" key="1">
    <source>
        <dbReference type="Proteomes" id="UP001652661"/>
    </source>
</evidence>
<dbReference type="GeneID" id="108076191"/>
<gene>
    <name evidence="2" type="primary">LOC108076191</name>
</gene>
<evidence type="ECO:0000313" key="2">
    <source>
        <dbReference type="RefSeq" id="XP_017024410.1"/>
    </source>
</evidence>
<dbReference type="OrthoDB" id="7847194at2759"/>
<accession>A0A6P4I8F5</accession>
<sequence length="111" mass="13097">MEKQAMPLFNFKKLAISKKQEEDPVHSASVDNKKDFDHLLDQPIVYDYMNYPSNKKKNAKLSKCTKVQKTVSFNAMVELVTFTDNWKMKIIKGKLRTEEEQHKSSIKRRNF</sequence>
<organism evidence="1 2">
    <name type="scientific">Drosophila kikkawai</name>
    <name type="common">Fruit fly</name>
    <dbReference type="NCBI Taxonomy" id="30033"/>
    <lineage>
        <taxon>Eukaryota</taxon>
        <taxon>Metazoa</taxon>
        <taxon>Ecdysozoa</taxon>
        <taxon>Arthropoda</taxon>
        <taxon>Hexapoda</taxon>
        <taxon>Insecta</taxon>
        <taxon>Pterygota</taxon>
        <taxon>Neoptera</taxon>
        <taxon>Endopterygota</taxon>
        <taxon>Diptera</taxon>
        <taxon>Brachycera</taxon>
        <taxon>Muscomorpha</taxon>
        <taxon>Ephydroidea</taxon>
        <taxon>Drosophilidae</taxon>
        <taxon>Drosophila</taxon>
        <taxon>Sophophora</taxon>
    </lineage>
</organism>
<reference evidence="2" key="2">
    <citation type="submission" date="2025-08" db="UniProtKB">
        <authorList>
            <consortium name="RefSeq"/>
        </authorList>
    </citation>
    <scope>IDENTIFICATION</scope>
    <source>
        <strain evidence="2">14028-0561.14</strain>
        <tissue evidence="2">Whole fly</tissue>
    </source>
</reference>
<keyword evidence="1" id="KW-1185">Reference proteome</keyword>
<name>A0A6P4I8F5_DROKI</name>
<proteinExistence type="predicted"/>
<reference evidence="1" key="1">
    <citation type="submission" date="2025-05" db="UniProtKB">
        <authorList>
            <consortium name="RefSeq"/>
        </authorList>
    </citation>
    <scope>NUCLEOTIDE SEQUENCE [LARGE SCALE GENOMIC DNA]</scope>
    <source>
        <strain evidence="1">14028-0561.14</strain>
    </source>
</reference>